<reference evidence="3" key="1">
    <citation type="submission" date="2021-02" db="EMBL/GenBank/DDBJ databases">
        <authorList>
            <person name="Nowell W R."/>
        </authorList>
    </citation>
    <scope>NUCLEOTIDE SEQUENCE</scope>
</reference>
<protein>
    <submittedName>
        <fullName evidence="3">Uncharacterized protein</fullName>
    </submittedName>
</protein>
<proteinExistence type="predicted"/>
<feature type="repeat" description="NHL" evidence="2">
    <location>
        <begin position="70"/>
        <end position="106"/>
    </location>
</feature>
<dbReference type="PROSITE" id="PS51125">
    <property type="entry name" value="NHL"/>
    <property type="match status" value="1"/>
</dbReference>
<dbReference type="Gene3D" id="2.120.10.30">
    <property type="entry name" value="TolB, C-terminal domain"/>
    <property type="match status" value="1"/>
</dbReference>
<gene>
    <name evidence="3" type="ORF">OXD698_LOCUS41806</name>
</gene>
<dbReference type="InterPro" id="IPR050952">
    <property type="entry name" value="TRIM-NHL_E3_ligases"/>
</dbReference>
<keyword evidence="1" id="KW-0677">Repeat</keyword>
<dbReference type="Pfam" id="PF01436">
    <property type="entry name" value="NHL"/>
    <property type="match status" value="2"/>
</dbReference>
<dbReference type="AlphaFoldDB" id="A0A820C8P8"/>
<dbReference type="Proteomes" id="UP000663844">
    <property type="component" value="Unassembled WGS sequence"/>
</dbReference>
<comment type="caution">
    <text evidence="3">The sequence shown here is derived from an EMBL/GenBank/DDBJ whole genome shotgun (WGS) entry which is preliminary data.</text>
</comment>
<accession>A0A820C8P8</accession>
<dbReference type="PANTHER" id="PTHR24104:SF25">
    <property type="entry name" value="PROTEIN LIN-41"/>
    <property type="match status" value="1"/>
</dbReference>
<name>A0A820C8P8_9BILA</name>
<dbReference type="EMBL" id="CAJOAZ010010376">
    <property type="protein sequence ID" value="CAF4219701.1"/>
    <property type="molecule type" value="Genomic_DNA"/>
</dbReference>
<organism evidence="3 4">
    <name type="scientific">Adineta steineri</name>
    <dbReference type="NCBI Taxonomy" id="433720"/>
    <lineage>
        <taxon>Eukaryota</taxon>
        <taxon>Metazoa</taxon>
        <taxon>Spiralia</taxon>
        <taxon>Gnathifera</taxon>
        <taxon>Rotifera</taxon>
        <taxon>Eurotatoria</taxon>
        <taxon>Bdelloidea</taxon>
        <taxon>Adinetida</taxon>
        <taxon>Adinetidae</taxon>
        <taxon>Adineta</taxon>
    </lineage>
</organism>
<dbReference type="PANTHER" id="PTHR24104">
    <property type="entry name" value="E3 UBIQUITIN-PROTEIN LIGASE NHLRC1-RELATED"/>
    <property type="match status" value="1"/>
</dbReference>
<evidence type="ECO:0000256" key="2">
    <source>
        <dbReference type="PROSITE-ProRule" id="PRU00504"/>
    </source>
</evidence>
<evidence type="ECO:0000313" key="3">
    <source>
        <dbReference type="EMBL" id="CAF4219701.1"/>
    </source>
</evidence>
<sequence length="107" mass="11761">MKWRKDAKEGIIVAGGNDKGSSLKQLSNPEGVFVDHLGLIYVADRGNNRIMRWCEGKEEGEIILGGNGQGAESNQLSEPSGLSFDIEGNLYVVDSNNHRVQKYLIDI</sequence>
<evidence type="ECO:0000256" key="1">
    <source>
        <dbReference type="ARBA" id="ARBA00022737"/>
    </source>
</evidence>
<dbReference type="SUPFAM" id="SSF101898">
    <property type="entry name" value="NHL repeat"/>
    <property type="match status" value="1"/>
</dbReference>
<dbReference type="InterPro" id="IPR011042">
    <property type="entry name" value="6-blade_b-propeller_TolB-like"/>
</dbReference>
<dbReference type="InterPro" id="IPR001258">
    <property type="entry name" value="NHL_repeat"/>
</dbReference>
<evidence type="ECO:0000313" key="4">
    <source>
        <dbReference type="Proteomes" id="UP000663844"/>
    </source>
</evidence>
<dbReference type="GO" id="GO:0008270">
    <property type="term" value="F:zinc ion binding"/>
    <property type="evidence" value="ECO:0007669"/>
    <property type="project" value="UniProtKB-KW"/>
</dbReference>